<protein>
    <submittedName>
        <fullName evidence="2 3">Inositol monophosphatase</fullName>
    </submittedName>
</protein>
<keyword evidence="4" id="KW-1185">Reference proteome</keyword>
<reference evidence="2 4" key="1">
    <citation type="journal article" date="2014" name="Genome Announc.">
        <title>Complete Genome Sequence of a Virulent Strain, Streptococcus iniae ISET0901, Isolated from Diseased Tilapia.</title>
        <authorList>
            <person name="Pridgeon J.W."/>
            <person name="Zhang D."/>
            <person name="Zhang L."/>
        </authorList>
    </citation>
    <scope>NUCLEOTIDE SEQUENCE [LARGE SCALE GENOMIC DNA]</scope>
    <source>
        <strain evidence="2 4">ISET0901</strain>
    </source>
</reference>
<sequence>MEDKFAFAKEIVLEAAAYIKKRMSRQLAIEIKTSHDDLVTDVDHETQDLIIDRIRNRYPSDHILAEENNVRHPIDDGHVWVLDPIDGTINFIVQRDYFAIMLSYFEEGKGQFGIIYDVINDRFLVGGGQFEVTLNHQKVSPYEEKPLNRSLVACNSGMYRNNDYGLVDFIGKTLGLRIYGGAGISMMMVMTQQLFAYFSYIQPWDYAAALVLGKPLGYTLLTMDGKEPDFSTRQKVMFIPECHRETIQSLLNSCEN</sequence>
<dbReference type="RefSeq" id="WP_003099491.1">
    <property type="nucleotide sequence ID" value="NZ_CP010783.1"/>
</dbReference>
<organism evidence="3 5">
    <name type="scientific">Streptococcus iniae</name>
    <name type="common">Streptococcus shiloi</name>
    <dbReference type="NCBI Taxonomy" id="1346"/>
    <lineage>
        <taxon>Bacteria</taxon>
        <taxon>Bacillati</taxon>
        <taxon>Bacillota</taxon>
        <taxon>Bacilli</taxon>
        <taxon>Lactobacillales</taxon>
        <taxon>Streptococcaceae</taxon>
        <taxon>Streptococcus</taxon>
    </lineage>
</organism>
<dbReference type="GO" id="GO:0008934">
    <property type="term" value="F:inositol monophosphate 1-phosphatase activity"/>
    <property type="evidence" value="ECO:0007669"/>
    <property type="project" value="TreeGrafter"/>
</dbReference>
<dbReference type="EMBL" id="QLQD01000045">
    <property type="protein sequence ID" value="RLU57211.1"/>
    <property type="molecule type" value="Genomic_DNA"/>
</dbReference>
<dbReference type="STRING" id="1346.BMF34_04515"/>
<dbReference type="EMBL" id="CP007586">
    <property type="protein sequence ID" value="AHY15714.1"/>
    <property type="molecule type" value="Genomic_DNA"/>
</dbReference>
<evidence type="ECO:0000313" key="2">
    <source>
        <dbReference type="EMBL" id="AHY15714.1"/>
    </source>
</evidence>
<dbReference type="Proteomes" id="UP000269148">
    <property type="component" value="Unassembled WGS sequence"/>
</dbReference>
<dbReference type="KEGG" id="sio:DW64_04420"/>
<evidence type="ECO:0000313" key="4">
    <source>
        <dbReference type="Proteomes" id="UP000025245"/>
    </source>
</evidence>
<dbReference type="GO" id="GO:0007165">
    <property type="term" value="P:signal transduction"/>
    <property type="evidence" value="ECO:0007669"/>
    <property type="project" value="TreeGrafter"/>
</dbReference>
<proteinExistence type="predicted"/>
<gene>
    <name evidence="3" type="ORF">DIY07_04815</name>
    <name evidence="2" type="ORF">DQ08_04425</name>
</gene>
<evidence type="ECO:0000313" key="3">
    <source>
        <dbReference type="EMBL" id="RLU57211.1"/>
    </source>
</evidence>
<comment type="cofactor">
    <cofactor evidence="1">
        <name>Mg(2+)</name>
        <dbReference type="ChEBI" id="CHEBI:18420"/>
    </cofactor>
</comment>
<accession>A0A3L8GJR3</accession>
<dbReference type="Gene3D" id="3.40.190.80">
    <property type="match status" value="1"/>
</dbReference>
<name>A0A3L8GJR3_STRIN</name>
<feature type="binding site" evidence="1">
    <location>
        <position position="86"/>
    </location>
    <ligand>
        <name>Mg(2+)</name>
        <dbReference type="ChEBI" id="CHEBI:18420"/>
        <label>1</label>
        <note>catalytic</note>
    </ligand>
</feature>
<dbReference type="KEGG" id="siz:SI82_04625"/>
<keyword evidence="1" id="KW-0479">Metal-binding</keyword>
<dbReference type="GO" id="GO:0006020">
    <property type="term" value="P:inositol metabolic process"/>
    <property type="evidence" value="ECO:0007669"/>
    <property type="project" value="TreeGrafter"/>
</dbReference>
<feature type="binding site" evidence="1">
    <location>
        <position position="205"/>
    </location>
    <ligand>
        <name>Mg(2+)</name>
        <dbReference type="ChEBI" id="CHEBI:18420"/>
        <label>1</label>
        <note>catalytic</note>
    </ligand>
</feature>
<dbReference type="PANTHER" id="PTHR20854">
    <property type="entry name" value="INOSITOL MONOPHOSPHATASE"/>
    <property type="match status" value="1"/>
</dbReference>
<feature type="binding site" evidence="1">
    <location>
        <position position="85"/>
    </location>
    <ligand>
        <name>Mg(2+)</name>
        <dbReference type="ChEBI" id="CHEBI:18420"/>
        <label>1</label>
        <note>catalytic</note>
    </ligand>
</feature>
<evidence type="ECO:0000256" key="1">
    <source>
        <dbReference type="PIRSR" id="PIRSR600760-2"/>
    </source>
</evidence>
<dbReference type="OrthoDB" id="9772456at2"/>
<feature type="binding site" evidence="1">
    <location>
        <position position="83"/>
    </location>
    <ligand>
        <name>Mg(2+)</name>
        <dbReference type="ChEBI" id="CHEBI:18420"/>
        <label>1</label>
        <note>catalytic</note>
    </ligand>
</feature>
<dbReference type="GeneID" id="35765567"/>
<dbReference type="Pfam" id="PF00459">
    <property type="entry name" value="Inositol_P"/>
    <property type="match status" value="1"/>
</dbReference>
<dbReference type="Proteomes" id="UP000025245">
    <property type="component" value="Chromosome"/>
</dbReference>
<dbReference type="CDD" id="cd01637">
    <property type="entry name" value="IMPase_like"/>
    <property type="match status" value="1"/>
</dbReference>
<feature type="binding site" evidence="1">
    <location>
        <position position="66"/>
    </location>
    <ligand>
        <name>Mg(2+)</name>
        <dbReference type="ChEBI" id="CHEBI:18420"/>
        <label>1</label>
        <note>catalytic</note>
    </ligand>
</feature>
<dbReference type="AlphaFoldDB" id="A0A3L8GJR3"/>
<dbReference type="PANTHER" id="PTHR20854:SF4">
    <property type="entry name" value="INOSITOL-1-MONOPHOSPHATASE-RELATED"/>
    <property type="match status" value="1"/>
</dbReference>
<evidence type="ECO:0000313" key="5">
    <source>
        <dbReference type="Proteomes" id="UP000269148"/>
    </source>
</evidence>
<dbReference type="SUPFAM" id="SSF56655">
    <property type="entry name" value="Carbohydrate phosphatase"/>
    <property type="match status" value="1"/>
</dbReference>
<dbReference type="KEGG" id="siq:DQ08_04425"/>
<dbReference type="PRINTS" id="PR00377">
    <property type="entry name" value="IMPHPHTASES"/>
</dbReference>
<reference evidence="3 5" key="2">
    <citation type="submission" date="2018-06" db="EMBL/GenBank/DDBJ databases">
        <title>Mutators as drivers of adaptation in pathogenic bacteria and a risk factor for host jumps and vaccine escape.</title>
        <authorList>
            <person name="Barnes A.C."/>
            <person name="Silayeva O."/>
        </authorList>
    </citation>
    <scope>NUCLEOTIDE SEQUENCE [LARGE SCALE GENOMIC DNA]</scope>
    <source>
        <strain evidence="3 5">QMA0445</strain>
    </source>
</reference>
<dbReference type="Gene3D" id="3.30.540.10">
    <property type="entry name" value="Fructose-1,6-Bisphosphatase, subunit A, domain 1"/>
    <property type="match status" value="1"/>
</dbReference>
<dbReference type="GO" id="GO:0046872">
    <property type="term" value="F:metal ion binding"/>
    <property type="evidence" value="ECO:0007669"/>
    <property type="project" value="UniProtKB-KW"/>
</dbReference>
<keyword evidence="1" id="KW-0460">Magnesium</keyword>
<dbReference type="InterPro" id="IPR000760">
    <property type="entry name" value="Inositol_monophosphatase-like"/>
</dbReference>